<keyword evidence="3" id="KW-1185">Reference proteome</keyword>
<organism evidence="2 3">
    <name type="scientific">Dovyalis caffra</name>
    <dbReference type="NCBI Taxonomy" id="77055"/>
    <lineage>
        <taxon>Eukaryota</taxon>
        <taxon>Viridiplantae</taxon>
        <taxon>Streptophyta</taxon>
        <taxon>Embryophyta</taxon>
        <taxon>Tracheophyta</taxon>
        <taxon>Spermatophyta</taxon>
        <taxon>Magnoliopsida</taxon>
        <taxon>eudicotyledons</taxon>
        <taxon>Gunneridae</taxon>
        <taxon>Pentapetalae</taxon>
        <taxon>rosids</taxon>
        <taxon>fabids</taxon>
        <taxon>Malpighiales</taxon>
        <taxon>Salicaceae</taxon>
        <taxon>Flacourtieae</taxon>
        <taxon>Dovyalis</taxon>
    </lineage>
</organism>
<evidence type="ECO:0000256" key="1">
    <source>
        <dbReference type="SAM" id="MobiDB-lite"/>
    </source>
</evidence>
<evidence type="ECO:0000313" key="3">
    <source>
        <dbReference type="Proteomes" id="UP001314170"/>
    </source>
</evidence>
<dbReference type="Proteomes" id="UP001314170">
    <property type="component" value="Unassembled WGS sequence"/>
</dbReference>
<dbReference type="AlphaFoldDB" id="A0AAV1SUP0"/>
<dbReference type="EMBL" id="CAWUPB010001199">
    <property type="protein sequence ID" value="CAK7357461.1"/>
    <property type="molecule type" value="Genomic_DNA"/>
</dbReference>
<protein>
    <submittedName>
        <fullName evidence="2">Uncharacterized protein</fullName>
    </submittedName>
</protein>
<sequence>MSSVFCSESAICADYFGDKYGVPLPSSMIQKITRIGKAKELEDSKKIGQSASKNKNGDNKEQHGPPPPPKHLEMNHLKRNYLHFQSLSSYVIDFHHEKEKAKEYNNAEEMYTSVRNDVVTPSTSTSTTTSLATTTFSKQTLLVAHFSLLTFNKLVLYRRCIVLEYLQFLPILFLNSKQNFRWSLHPLQLQHLLYQRIRAICEAGEATMDVVGSVVELGST</sequence>
<evidence type="ECO:0000313" key="2">
    <source>
        <dbReference type="EMBL" id="CAK7357461.1"/>
    </source>
</evidence>
<feature type="region of interest" description="Disordered" evidence="1">
    <location>
        <begin position="39"/>
        <end position="73"/>
    </location>
</feature>
<accession>A0AAV1SUP0</accession>
<comment type="caution">
    <text evidence="2">The sequence shown here is derived from an EMBL/GenBank/DDBJ whole genome shotgun (WGS) entry which is preliminary data.</text>
</comment>
<gene>
    <name evidence="2" type="ORF">DCAF_LOCUS27750</name>
</gene>
<proteinExistence type="predicted"/>
<name>A0AAV1SUP0_9ROSI</name>
<reference evidence="2 3" key="1">
    <citation type="submission" date="2024-01" db="EMBL/GenBank/DDBJ databases">
        <authorList>
            <person name="Waweru B."/>
        </authorList>
    </citation>
    <scope>NUCLEOTIDE SEQUENCE [LARGE SCALE GENOMIC DNA]</scope>
</reference>